<reference evidence="3 4" key="1">
    <citation type="submission" date="2021-08" db="EMBL/GenBank/DDBJ databases">
        <title>Comparative Genomics Analysis of the Genus Qipengyuania Reveals Extensive Genetic Diversity and Metabolic Versatility, Including the Description of Fifteen Novel Species.</title>
        <authorList>
            <person name="Liu Y."/>
        </authorList>
    </citation>
    <scope>NUCLEOTIDE SEQUENCE [LARGE SCALE GENOMIC DNA]</scope>
    <source>
        <strain evidence="3 4">1NDW3</strain>
    </source>
</reference>
<evidence type="ECO:0008006" key="5">
    <source>
        <dbReference type="Google" id="ProtNLM"/>
    </source>
</evidence>
<organism evidence="3 4">
    <name type="scientific">Qipengyuania xiapuensis</name>
    <dbReference type="NCBI Taxonomy" id="2867236"/>
    <lineage>
        <taxon>Bacteria</taxon>
        <taxon>Pseudomonadati</taxon>
        <taxon>Pseudomonadota</taxon>
        <taxon>Alphaproteobacteria</taxon>
        <taxon>Sphingomonadales</taxon>
        <taxon>Erythrobacteraceae</taxon>
        <taxon>Qipengyuania</taxon>
    </lineage>
</organism>
<keyword evidence="2" id="KW-0472">Membrane</keyword>
<feature type="transmembrane region" description="Helical" evidence="2">
    <location>
        <begin position="21"/>
        <end position="43"/>
    </location>
</feature>
<evidence type="ECO:0000256" key="1">
    <source>
        <dbReference type="SAM" id="MobiDB-lite"/>
    </source>
</evidence>
<protein>
    <recommendedName>
        <fullName evidence="5">DUF4282 domain-containing protein</fullName>
    </recommendedName>
</protein>
<feature type="region of interest" description="Disordered" evidence="1">
    <location>
        <begin position="90"/>
        <end position="122"/>
    </location>
</feature>
<dbReference type="RefSeq" id="WP_221429380.1">
    <property type="nucleotide sequence ID" value="NZ_CP081296.1"/>
</dbReference>
<sequence>MRRMRRHRLSLDSALDAWSDFAIDCWVYALRVALSLLVVFFFWGLTGRLAKLDWAGVDSGSAIGLFAFVFGMGTLLALAVRVERVFAKEKKTRGPQLSGGRTAPTRRPKRQQWGNRKRERKS</sequence>
<gene>
    <name evidence="3" type="ORF">K3162_06785</name>
</gene>
<feature type="transmembrane region" description="Helical" evidence="2">
    <location>
        <begin position="63"/>
        <end position="82"/>
    </location>
</feature>
<proteinExistence type="predicted"/>
<keyword evidence="2" id="KW-1133">Transmembrane helix</keyword>
<name>A0ABX8ZXG6_9SPHN</name>
<feature type="compositionally biased region" description="Basic residues" evidence="1">
    <location>
        <begin position="104"/>
        <end position="122"/>
    </location>
</feature>
<evidence type="ECO:0000313" key="3">
    <source>
        <dbReference type="EMBL" id="QZD93698.1"/>
    </source>
</evidence>
<evidence type="ECO:0000256" key="2">
    <source>
        <dbReference type="SAM" id="Phobius"/>
    </source>
</evidence>
<keyword evidence="4" id="KW-1185">Reference proteome</keyword>
<keyword evidence="2" id="KW-0812">Transmembrane</keyword>
<dbReference type="Proteomes" id="UP000824300">
    <property type="component" value="Chromosome"/>
</dbReference>
<dbReference type="EMBL" id="CP081296">
    <property type="protein sequence ID" value="QZD93698.1"/>
    <property type="molecule type" value="Genomic_DNA"/>
</dbReference>
<accession>A0ABX8ZXG6</accession>
<evidence type="ECO:0000313" key="4">
    <source>
        <dbReference type="Proteomes" id="UP000824300"/>
    </source>
</evidence>